<dbReference type="Gene3D" id="3.50.50.60">
    <property type="entry name" value="FAD/NAD(P)-binding domain"/>
    <property type="match status" value="1"/>
</dbReference>
<dbReference type="Pfam" id="PF01494">
    <property type="entry name" value="FAD_binding_3"/>
    <property type="match status" value="1"/>
</dbReference>
<dbReference type="STRING" id="288992.SAMN04488522_102620"/>
<reference evidence="3" key="1">
    <citation type="submission" date="2016-11" db="EMBL/GenBank/DDBJ databases">
        <authorList>
            <person name="Varghese N."/>
            <person name="Submissions S."/>
        </authorList>
    </citation>
    <scope>NUCLEOTIDE SEQUENCE [LARGE SCALE GENOMIC DNA]</scope>
    <source>
        <strain evidence="3">DSM 16990</strain>
    </source>
</reference>
<organism evidence="2 3">
    <name type="scientific">Pedobacter caeni</name>
    <dbReference type="NCBI Taxonomy" id="288992"/>
    <lineage>
        <taxon>Bacteria</taxon>
        <taxon>Pseudomonadati</taxon>
        <taxon>Bacteroidota</taxon>
        <taxon>Sphingobacteriia</taxon>
        <taxon>Sphingobacteriales</taxon>
        <taxon>Sphingobacteriaceae</taxon>
        <taxon>Pedobacter</taxon>
    </lineage>
</organism>
<dbReference type="NCBIfam" id="NF038171">
    <property type="entry name" value="maturase_LodB"/>
    <property type="match status" value="1"/>
</dbReference>
<dbReference type="AlphaFoldDB" id="A0A1M5A757"/>
<protein>
    <submittedName>
        <fullName evidence="2">Dehydrogenase (Flavoprotein)</fullName>
    </submittedName>
</protein>
<name>A0A1M5A757_9SPHI</name>
<dbReference type="PANTHER" id="PTHR43747">
    <property type="entry name" value="FAD-BINDING PROTEIN"/>
    <property type="match status" value="1"/>
</dbReference>
<dbReference type="EMBL" id="FQUQ01000002">
    <property type="protein sequence ID" value="SHF26148.1"/>
    <property type="molecule type" value="Genomic_DNA"/>
</dbReference>
<gene>
    <name evidence="2" type="ORF">SAMN04488522_102620</name>
</gene>
<dbReference type="PRINTS" id="PR00420">
    <property type="entry name" value="RNGMNOXGNASE"/>
</dbReference>
<accession>A0A1M5A757</accession>
<feature type="domain" description="FAD-binding" evidence="1">
    <location>
        <begin position="2"/>
        <end position="334"/>
    </location>
</feature>
<dbReference type="Proteomes" id="UP000184287">
    <property type="component" value="Unassembled WGS sequence"/>
</dbReference>
<evidence type="ECO:0000313" key="3">
    <source>
        <dbReference type="Proteomes" id="UP000184287"/>
    </source>
</evidence>
<dbReference type="InterPro" id="IPR036188">
    <property type="entry name" value="FAD/NAD-bd_sf"/>
</dbReference>
<dbReference type="InterPro" id="IPR002938">
    <property type="entry name" value="FAD-bd"/>
</dbReference>
<dbReference type="Gene3D" id="3.30.9.100">
    <property type="match status" value="1"/>
</dbReference>
<sequence length="374" mass="42257">MQTDVLIIGGGPAGAATALSLLRYSGLKVTIVEHSTLDQTRVGENVSPALFDLLNYVGIHKNDFGSDSFIEGYSNKASWGSPYISTRESMFTSAGGNYQIDREKFDLHLLEQVVSRGGIVFPRTRCESLKQREDLQWEASLKHRDYQNFNIHARYVVDATGRQSTVSRQLGIESIKYDQLVAIGAFLKTTDDRSISQDLFMEATEEGWWYTAALPNQQIAVAFFTDADRASALQLHKTENWCQMLKQTTHTLHRTSNTISNEPLWTRNAFSQLNDCSARKNFIAVGDAAAAFDPLSSMGIGFALSSAFQAAAALMENHKGDTKAIDRYQQDISRIFHSYQDLKLQFYHKEQRWPEASFWKRRHSFVPARPEQYA</sequence>
<evidence type="ECO:0000259" key="1">
    <source>
        <dbReference type="Pfam" id="PF01494"/>
    </source>
</evidence>
<proteinExistence type="predicted"/>
<dbReference type="PANTHER" id="PTHR43747:SF1">
    <property type="entry name" value="SLR1998 PROTEIN"/>
    <property type="match status" value="1"/>
</dbReference>
<dbReference type="GO" id="GO:0071949">
    <property type="term" value="F:FAD binding"/>
    <property type="evidence" value="ECO:0007669"/>
    <property type="project" value="InterPro"/>
</dbReference>
<keyword evidence="3" id="KW-1185">Reference proteome</keyword>
<dbReference type="SUPFAM" id="SSF51905">
    <property type="entry name" value="FAD/NAD(P)-binding domain"/>
    <property type="match status" value="1"/>
</dbReference>
<dbReference type="InterPro" id="IPR050816">
    <property type="entry name" value="Flavin-dep_Halogenase_NPB"/>
</dbReference>
<evidence type="ECO:0000313" key="2">
    <source>
        <dbReference type="EMBL" id="SHF26148.1"/>
    </source>
</evidence>